<feature type="domain" description="Nitroreductase" evidence="1">
    <location>
        <begin position="8"/>
        <end position="166"/>
    </location>
</feature>
<accession>A0AA47I9V0</accession>
<evidence type="ECO:0000313" key="4">
    <source>
        <dbReference type="Proteomes" id="UP001164733"/>
    </source>
</evidence>
<geneLocation type="plasmid" evidence="3 4">
    <name>pCF009-a</name>
</geneLocation>
<proteinExistence type="predicted"/>
<dbReference type="RefSeq" id="WP_216128243.1">
    <property type="nucleotide sequence ID" value="NZ_CP086240.1"/>
</dbReference>
<name>A0AA47I9V0_9CLOT</name>
<dbReference type="InterPro" id="IPR029479">
    <property type="entry name" value="Nitroreductase"/>
</dbReference>
<dbReference type="GO" id="GO:0005829">
    <property type="term" value="C:cytosol"/>
    <property type="evidence" value="ECO:0007669"/>
    <property type="project" value="TreeGrafter"/>
</dbReference>
<sequence length="186" mass="21070">MNEVLKAIKERRTTRKFKPEQIKEEELQAIIEAGLYAPSGTNQQPWHFTVIQNKDLIDEMNFEAKEVFKQSDNEFLRKVGFNDKYKVTYDAPTIILISGLNNNHYTEVDCAAATQNMLLAAHSLGIASCWCGAPSAAFNGGKKEELISKLNIPEDYTPFYTVLLGYSDNTPSKGPERKENTVQYLR</sequence>
<keyword evidence="3" id="KW-0614">Plasmid</keyword>
<protein>
    <submittedName>
        <fullName evidence="3">Nitroreductase family protein</fullName>
    </submittedName>
</protein>
<dbReference type="GO" id="GO:0046857">
    <property type="term" value="F:oxidoreductase activity, acting on other nitrogenous compounds as donors, with NAD or NADP as acceptor"/>
    <property type="evidence" value="ECO:0007669"/>
    <property type="project" value="TreeGrafter"/>
</dbReference>
<dbReference type="PANTHER" id="PTHR23026:SF125">
    <property type="entry name" value="OXYGEN-INSENSITIVE NAD(P)H NITROREDUCTASE"/>
    <property type="match status" value="1"/>
</dbReference>
<evidence type="ECO:0000313" key="2">
    <source>
        <dbReference type="EMBL" id="WAG63257.1"/>
    </source>
</evidence>
<reference evidence="3" key="1">
    <citation type="submission" date="2021-11" db="EMBL/GenBank/DDBJ databases">
        <title>Clostridia strains as spoilage organisms.</title>
        <authorList>
            <person name="Wambui J."/>
            <person name="Stevens M.J.A."/>
            <person name="Stephan R."/>
        </authorList>
    </citation>
    <scope>NUCLEOTIDE SEQUENCE</scope>
    <source>
        <strain evidence="3">CF009</strain>
        <plasmid evidence="3">pCF009-a</plasmid>
    </source>
</reference>
<dbReference type="EMBL" id="CP086240">
    <property type="protein sequence ID" value="WAG63257.1"/>
    <property type="molecule type" value="Genomic_DNA"/>
</dbReference>
<evidence type="ECO:0000313" key="3">
    <source>
        <dbReference type="EMBL" id="WAG63280.1"/>
    </source>
</evidence>
<gene>
    <name evidence="2" type="ORF">LL038_24845</name>
    <name evidence="3" type="ORF">LL038_24970</name>
</gene>
<dbReference type="AlphaFoldDB" id="A0AA47I9V0"/>
<dbReference type="Pfam" id="PF00881">
    <property type="entry name" value="Nitroreductase"/>
    <property type="match status" value="1"/>
</dbReference>
<evidence type="ECO:0000259" key="1">
    <source>
        <dbReference type="Pfam" id="PF00881"/>
    </source>
</evidence>
<dbReference type="PANTHER" id="PTHR23026">
    <property type="entry name" value="NADPH NITROREDUCTASE"/>
    <property type="match status" value="1"/>
</dbReference>
<dbReference type="GO" id="GO:0046256">
    <property type="term" value="P:2,4,6-trinitrotoluene catabolic process"/>
    <property type="evidence" value="ECO:0007669"/>
    <property type="project" value="TreeGrafter"/>
</dbReference>
<dbReference type="Proteomes" id="UP001164733">
    <property type="component" value="Plasmid pCF009-a"/>
</dbReference>
<dbReference type="EMBL" id="CP086240">
    <property type="protein sequence ID" value="WAG63280.1"/>
    <property type="molecule type" value="Genomic_DNA"/>
</dbReference>
<dbReference type="InterPro" id="IPR050627">
    <property type="entry name" value="Nitroreductase/BluB"/>
</dbReference>
<organism evidence="3 4">
    <name type="scientific">Clostridium estertheticum</name>
    <dbReference type="NCBI Taxonomy" id="238834"/>
    <lineage>
        <taxon>Bacteria</taxon>
        <taxon>Bacillati</taxon>
        <taxon>Bacillota</taxon>
        <taxon>Clostridia</taxon>
        <taxon>Eubacteriales</taxon>
        <taxon>Clostridiaceae</taxon>
        <taxon>Clostridium</taxon>
    </lineage>
</organism>